<reference evidence="2 3" key="1">
    <citation type="journal article" date="2018" name="Cell">
        <title>The Chara Genome: Secondary Complexity and Implications for Plant Terrestrialization.</title>
        <authorList>
            <person name="Nishiyama T."/>
            <person name="Sakayama H."/>
            <person name="Vries J.D."/>
            <person name="Buschmann H."/>
            <person name="Saint-Marcoux D."/>
            <person name="Ullrich K.K."/>
            <person name="Haas F.B."/>
            <person name="Vanderstraeten L."/>
            <person name="Becker D."/>
            <person name="Lang D."/>
            <person name="Vosolsobe S."/>
            <person name="Rombauts S."/>
            <person name="Wilhelmsson P.K.I."/>
            <person name="Janitza P."/>
            <person name="Kern R."/>
            <person name="Heyl A."/>
            <person name="Rumpler F."/>
            <person name="Villalobos L.I.A.C."/>
            <person name="Clay J.M."/>
            <person name="Skokan R."/>
            <person name="Toyoda A."/>
            <person name="Suzuki Y."/>
            <person name="Kagoshima H."/>
            <person name="Schijlen E."/>
            <person name="Tajeshwar N."/>
            <person name="Catarino B."/>
            <person name="Hetherington A.J."/>
            <person name="Saltykova A."/>
            <person name="Bonnot C."/>
            <person name="Breuninger H."/>
            <person name="Symeonidi A."/>
            <person name="Radhakrishnan G.V."/>
            <person name="Van Nieuwerburgh F."/>
            <person name="Deforce D."/>
            <person name="Chang C."/>
            <person name="Karol K.G."/>
            <person name="Hedrich R."/>
            <person name="Ulvskov P."/>
            <person name="Glockner G."/>
            <person name="Delwiche C.F."/>
            <person name="Petrasek J."/>
            <person name="Van de Peer Y."/>
            <person name="Friml J."/>
            <person name="Beilby M."/>
            <person name="Dolan L."/>
            <person name="Kohara Y."/>
            <person name="Sugano S."/>
            <person name="Fujiyama A."/>
            <person name="Delaux P.-M."/>
            <person name="Quint M."/>
            <person name="TheiBen G."/>
            <person name="Hagemann M."/>
            <person name="Harholt J."/>
            <person name="Dunand C."/>
            <person name="Zachgo S."/>
            <person name="Langdale J."/>
            <person name="Maumus F."/>
            <person name="Straeten D.V.D."/>
            <person name="Gould S.B."/>
            <person name="Rensing S.A."/>
        </authorList>
    </citation>
    <scope>NUCLEOTIDE SEQUENCE [LARGE SCALE GENOMIC DNA]</scope>
    <source>
        <strain evidence="2 3">S276</strain>
    </source>
</reference>
<dbReference type="Gramene" id="GBG90120">
    <property type="protein sequence ID" value="GBG90120"/>
    <property type="gene ID" value="CBR_g50213"/>
</dbReference>
<comment type="caution">
    <text evidence="2">The sequence shown here is derived from an EMBL/GenBank/DDBJ whole genome shotgun (WGS) entry which is preliminary data.</text>
</comment>
<dbReference type="AlphaFoldDB" id="A0A388M6F5"/>
<name>A0A388M6F5_CHABU</name>
<gene>
    <name evidence="2" type="ORF">CBR_g50213</name>
</gene>
<feature type="compositionally biased region" description="Basic and acidic residues" evidence="1">
    <location>
        <begin position="97"/>
        <end position="117"/>
    </location>
</feature>
<evidence type="ECO:0000256" key="1">
    <source>
        <dbReference type="SAM" id="MobiDB-lite"/>
    </source>
</evidence>
<dbReference type="Proteomes" id="UP000265515">
    <property type="component" value="Unassembled WGS sequence"/>
</dbReference>
<dbReference type="EMBL" id="BFEA01000787">
    <property type="protein sequence ID" value="GBG90120.1"/>
    <property type="molecule type" value="Genomic_DNA"/>
</dbReference>
<sequence>MPNSEAVFVTVAAAEPAVEPAAERSPNAKGKLCGHTPASQAVSDADVVTISAASNGEAVADPSLKAAQTRQQRHQSEVAQGQAMEVDININCKSESLEHEKEMRGAEVGKNTRDHSEVNPFEALAAEATDEDNEEV</sequence>
<feature type="region of interest" description="Disordered" evidence="1">
    <location>
        <begin position="97"/>
        <end position="136"/>
    </location>
</feature>
<feature type="region of interest" description="Disordered" evidence="1">
    <location>
        <begin position="17"/>
        <end position="37"/>
    </location>
</feature>
<evidence type="ECO:0000313" key="3">
    <source>
        <dbReference type="Proteomes" id="UP000265515"/>
    </source>
</evidence>
<accession>A0A388M6F5</accession>
<proteinExistence type="predicted"/>
<protein>
    <submittedName>
        <fullName evidence="2">Uncharacterized protein</fullName>
    </submittedName>
</protein>
<evidence type="ECO:0000313" key="2">
    <source>
        <dbReference type="EMBL" id="GBG90120.1"/>
    </source>
</evidence>
<organism evidence="2 3">
    <name type="scientific">Chara braunii</name>
    <name type="common">Braun's stonewort</name>
    <dbReference type="NCBI Taxonomy" id="69332"/>
    <lineage>
        <taxon>Eukaryota</taxon>
        <taxon>Viridiplantae</taxon>
        <taxon>Streptophyta</taxon>
        <taxon>Charophyceae</taxon>
        <taxon>Charales</taxon>
        <taxon>Characeae</taxon>
        <taxon>Chara</taxon>
    </lineage>
</organism>
<keyword evidence="3" id="KW-1185">Reference proteome</keyword>